<dbReference type="InterPro" id="IPR017850">
    <property type="entry name" value="Alkaline_phosphatase_core_sf"/>
</dbReference>
<reference evidence="2 3" key="1">
    <citation type="submission" date="2023-12" db="EMBL/GenBank/DDBJ databases">
        <title>Novel species of the genus Arcicella isolated from rivers.</title>
        <authorList>
            <person name="Lu H."/>
        </authorList>
    </citation>
    <scope>NUCLEOTIDE SEQUENCE [LARGE SCALE GENOMIC DNA]</scope>
    <source>
        <strain evidence="2 3">LMG 21963</strain>
    </source>
</reference>
<dbReference type="Gene3D" id="3.30.1360.180">
    <property type="match status" value="1"/>
</dbReference>
<dbReference type="Gene3D" id="3.40.720.10">
    <property type="entry name" value="Alkaline Phosphatase, subunit A"/>
    <property type="match status" value="1"/>
</dbReference>
<dbReference type="PANTHER" id="PTHR10151">
    <property type="entry name" value="ECTONUCLEOTIDE PYROPHOSPHATASE/PHOSPHODIESTERASE"/>
    <property type="match status" value="1"/>
</dbReference>
<dbReference type="EMBL" id="JAYFUL010000013">
    <property type="protein sequence ID" value="MEA5258131.1"/>
    <property type="molecule type" value="Genomic_DNA"/>
</dbReference>
<dbReference type="PANTHER" id="PTHR10151:SF120">
    <property type="entry name" value="BIS(5'-ADENOSYL)-TRIPHOSPHATASE"/>
    <property type="match status" value="1"/>
</dbReference>
<dbReference type="Pfam" id="PF01663">
    <property type="entry name" value="Phosphodiest"/>
    <property type="match status" value="1"/>
</dbReference>
<protein>
    <submittedName>
        <fullName evidence="2">Ectonucleotide pyrophosphatase/phosphodiesterase</fullName>
    </submittedName>
</protein>
<evidence type="ECO:0000313" key="3">
    <source>
        <dbReference type="Proteomes" id="UP001304671"/>
    </source>
</evidence>
<evidence type="ECO:0000256" key="1">
    <source>
        <dbReference type="SAM" id="SignalP"/>
    </source>
</evidence>
<gene>
    <name evidence="2" type="ORF">VB264_10100</name>
</gene>
<dbReference type="InterPro" id="IPR002591">
    <property type="entry name" value="Phosphodiest/P_Trfase"/>
</dbReference>
<keyword evidence="1" id="KW-0732">Signal</keyword>
<proteinExistence type="predicted"/>
<dbReference type="RefSeq" id="WP_323249003.1">
    <property type="nucleotide sequence ID" value="NZ_JAYFUL010000013.1"/>
</dbReference>
<sequence>MKKSILHLLFVLLCFCVSNTIAQDLTQQIIPNRSNSLAQQQKPYVILISADGFRADFTDKYQAKHLRKLSNDGVTAAYMLPSFPSLTFPNHYSIVTGMYPAHHGLVDNSFYDAQRQESYGMGNKKAVADGSWYGGTPLWVLAEQQQMISASFYWVASESNIQGTLPTYYYNYNDKIDIDTRIKTVKNWLQLSEDKRPHMITFYFPEVDHEAHTYGPDSKETEEAVHFVDNSIGKLVATVDSLHLPVNFVFVSDHGMTKVEYEHPMLLPKAIDPEKFIIPRGDALLQLYAKDKKDIKPTYEALKKEAVDFDVYLKKNIPSRWHYGKKDDKYNRVGDILLVPHLPKVFGITGKSTTPGKHGFDPAIEDMHATFFAWGPAFKPQTKIDGFENVNIYPMISKILGLEYSHKIDGKLKVLDTILKK</sequence>
<evidence type="ECO:0000313" key="2">
    <source>
        <dbReference type="EMBL" id="MEA5258131.1"/>
    </source>
</evidence>
<feature type="signal peptide" evidence="1">
    <location>
        <begin position="1"/>
        <end position="22"/>
    </location>
</feature>
<organism evidence="2 3">
    <name type="scientific">Arcicella aquatica</name>
    <dbReference type="NCBI Taxonomy" id="217141"/>
    <lineage>
        <taxon>Bacteria</taxon>
        <taxon>Pseudomonadati</taxon>
        <taxon>Bacteroidota</taxon>
        <taxon>Cytophagia</taxon>
        <taxon>Cytophagales</taxon>
        <taxon>Flectobacillaceae</taxon>
        <taxon>Arcicella</taxon>
    </lineage>
</organism>
<dbReference type="Proteomes" id="UP001304671">
    <property type="component" value="Unassembled WGS sequence"/>
</dbReference>
<feature type="chain" id="PRO_5045568556" evidence="1">
    <location>
        <begin position="23"/>
        <end position="421"/>
    </location>
</feature>
<comment type="caution">
    <text evidence="2">The sequence shown here is derived from an EMBL/GenBank/DDBJ whole genome shotgun (WGS) entry which is preliminary data.</text>
</comment>
<name>A0ABU5QM41_9BACT</name>
<accession>A0ABU5QM41</accession>
<dbReference type="SUPFAM" id="SSF53649">
    <property type="entry name" value="Alkaline phosphatase-like"/>
    <property type="match status" value="1"/>
</dbReference>
<dbReference type="CDD" id="cd16018">
    <property type="entry name" value="Enpp"/>
    <property type="match status" value="1"/>
</dbReference>
<keyword evidence="3" id="KW-1185">Reference proteome</keyword>